<dbReference type="OrthoDB" id="7533242at2759"/>
<organism evidence="1 2">
    <name type="scientific">Frankliniella occidentalis</name>
    <name type="common">Western flower thrips</name>
    <name type="synonym">Euthrips occidentalis</name>
    <dbReference type="NCBI Taxonomy" id="133901"/>
    <lineage>
        <taxon>Eukaryota</taxon>
        <taxon>Metazoa</taxon>
        <taxon>Ecdysozoa</taxon>
        <taxon>Arthropoda</taxon>
        <taxon>Hexapoda</taxon>
        <taxon>Insecta</taxon>
        <taxon>Pterygota</taxon>
        <taxon>Neoptera</taxon>
        <taxon>Paraneoptera</taxon>
        <taxon>Thysanoptera</taxon>
        <taxon>Terebrantia</taxon>
        <taxon>Thripoidea</taxon>
        <taxon>Thripidae</taxon>
        <taxon>Frankliniella</taxon>
    </lineage>
</organism>
<sequence>MDVRRKVTIAISESQKLLQNVRCLRGVDDDDEEVLNAVRLMMTLLCSKLRETKEKPVRALGYVDETVPRMTSNQFREHFRMVPEVFEGLENLLGPILVKQDNLGRSTIPVRKQILCTLWLLATPDSYRSVGDRFDMGKASANDSFMRVVRSLCSISGRVIRWPQEREIPGMKAKFFSISRMPDVIGAIDASDIEIKAPQEEPQAYTNRKKREGRPHANLRGNLVDQGNDVVVENAEVENDGEAKRNYLVTIVPRLLRE</sequence>
<protein>
    <submittedName>
        <fullName evidence="2">Uncharacterized protein LOC127751340</fullName>
    </submittedName>
</protein>
<name>A0A9C6X7S3_FRAOC</name>
<gene>
    <name evidence="2" type="primary">LOC127751340</name>
</gene>
<accession>A0A9C6X7S3</accession>
<evidence type="ECO:0000313" key="2">
    <source>
        <dbReference type="RefSeq" id="XP_052130729.1"/>
    </source>
</evidence>
<dbReference type="RefSeq" id="XP_052130729.1">
    <property type="nucleotide sequence ID" value="XM_052274769.1"/>
</dbReference>
<proteinExistence type="predicted"/>
<dbReference type="Proteomes" id="UP000504606">
    <property type="component" value="Unplaced"/>
</dbReference>
<dbReference type="AlphaFoldDB" id="A0A9C6X7S3"/>
<evidence type="ECO:0000313" key="1">
    <source>
        <dbReference type="Proteomes" id="UP000504606"/>
    </source>
</evidence>
<reference evidence="2" key="1">
    <citation type="submission" date="2025-08" db="UniProtKB">
        <authorList>
            <consortium name="RefSeq"/>
        </authorList>
    </citation>
    <scope>IDENTIFICATION</scope>
    <source>
        <tissue evidence="2">Whole organism</tissue>
    </source>
</reference>
<dbReference type="GeneID" id="127751340"/>
<keyword evidence="1" id="KW-1185">Reference proteome</keyword>
<dbReference type="KEGG" id="foc:127751340"/>